<evidence type="ECO:0000259" key="1">
    <source>
        <dbReference type="Pfam" id="PF00668"/>
    </source>
</evidence>
<evidence type="ECO:0000313" key="3">
    <source>
        <dbReference type="Proteomes" id="UP001496720"/>
    </source>
</evidence>
<dbReference type="PANTHER" id="PTHR45527:SF1">
    <property type="entry name" value="FATTY ACID SYNTHASE"/>
    <property type="match status" value="1"/>
</dbReference>
<organism evidence="2 3">
    <name type="scientific">Streptomyces violaceorubidus</name>
    <dbReference type="NCBI Taxonomy" id="284042"/>
    <lineage>
        <taxon>Bacteria</taxon>
        <taxon>Bacillati</taxon>
        <taxon>Actinomycetota</taxon>
        <taxon>Actinomycetes</taxon>
        <taxon>Kitasatosporales</taxon>
        <taxon>Streptomycetaceae</taxon>
        <taxon>Streptomyces</taxon>
    </lineage>
</organism>
<feature type="domain" description="Condensation" evidence="1">
    <location>
        <begin position="9"/>
        <end position="445"/>
    </location>
</feature>
<dbReference type="CDD" id="cd19543">
    <property type="entry name" value="DCL_NRPS"/>
    <property type="match status" value="1"/>
</dbReference>
<dbReference type="InterPro" id="IPR001242">
    <property type="entry name" value="Condensation_dom"/>
</dbReference>
<sequence length="447" mass="48524">MKQTGLDAVLPLTPLQEGLLFHGLFDPKADDIYVSQHVLDVRGPLDAHALRAAADALLARHASLRVGFRHEGLSKPVQIVPSSVPTPWHEADLAGEPDPAARAARAEELLRADRARRFDLAAPPLVRFTLLRTGEQEYRFSLTFHHLLVDGWSLSVLLHELFTLYGNGADLRALPPVTPYRTFLGWLAKQDRKAAVAAWADALAGLRDPSLVAPDAEDARAAVPEHVFTTLTATQTERLTARSRELDVTVNTVVQGAWAILLSRLLGSDDVVFGATVSGRPPEIPGVENMVGLFINTVPVRVPVRAAEPVEVLLRRLQSSQLDLLPHQHLGLTDIQQAAGLPELFDTMVVFENYPHDVGASASRTPADAVRVTGQSTSDGSHYPLTLVAVPGPTMRFRLDHRPDVFDTEAAEVLLARFVRVLEAVVGEPSVRVGVVPVLSVAERAAV</sequence>
<dbReference type="Gene3D" id="3.30.559.30">
    <property type="entry name" value="Nonribosomal peptide synthetase, condensation domain"/>
    <property type="match status" value="1"/>
</dbReference>
<gene>
    <name evidence="2" type="ORF">ABT188_34245</name>
</gene>
<keyword evidence="3" id="KW-1185">Reference proteome</keyword>
<dbReference type="PANTHER" id="PTHR45527">
    <property type="entry name" value="NONRIBOSOMAL PEPTIDE SYNTHETASE"/>
    <property type="match status" value="1"/>
</dbReference>
<comment type="caution">
    <text evidence="2">The sequence shown here is derived from an EMBL/GenBank/DDBJ whole genome shotgun (WGS) entry which is preliminary data.</text>
</comment>
<dbReference type="Pfam" id="PF00668">
    <property type="entry name" value="Condensation"/>
    <property type="match status" value="1"/>
</dbReference>
<dbReference type="Proteomes" id="UP001496720">
    <property type="component" value="Unassembled WGS sequence"/>
</dbReference>
<dbReference type="RefSeq" id="WP_352150682.1">
    <property type="nucleotide sequence ID" value="NZ_JBEOZY010000077.1"/>
</dbReference>
<dbReference type="SUPFAM" id="SSF52777">
    <property type="entry name" value="CoA-dependent acyltransferases"/>
    <property type="match status" value="2"/>
</dbReference>
<reference evidence="2 3" key="1">
    <citation type="submission" date="2024-06" db="EMBL/GenBank/DDBJ databases">
        <title>The Natural Products Discovery Center: Release of the First 8490 Sequenced Strains for Exploring Actinobacteria Biosynthetic Diversity.</title>
        <authorList>
            <person name="Kalkreuter E."/>
            <person name="Kautsar S.A."/>
            <person name="Yang D."/>
            <person name="Bader C.D."/>
            <person name="Teijaro C.N."/>
            <person name="Fluegel L."/>
            <person name="Davis C.M."/>
            <person name="Simpson J.R."/>
            <person name="Lauterbach L."/>
            <person name="Steele A.D."/>
            <person name="Gui C."/>
            <person name="Meng S."/>
            <person name="Li G."/>
            <person name="Viehrig K."/>
            <person name="Ye F."/>
            <person name="Su P."/>
            <person name="Kiefer A.F."/>
            <person name="Nichols A."/>
            <person name="Cepeda A.J."/>
            <person name="Yan W."/>
            <person name="Fan B."/>
            <person name="Jiang Y."/>
            <person name="Adhikari A."/>
            <person name="Zheng C.-J."/>
            <person name="Schuster L."/>
            <person name="Cowan T.M."/>
            <person name="Smanski M.J."/>
            <person name="Chevrette M.G."/>
            <person name="De Carvalho L.P.S."/>
            <person name="Shen B."/>
        </authorList>
    </citation>
    <scope>NUCLEOTIDE SEQUENCE [LARGE SCALE GENOMIC DNA]</scope>
    <source>
        <strain evidence="2 3">NPDC001615</strain>
    </source>
</reference>
<dbReference type="EMBL" id="JBEOZY010000077">
    <property type="protein sequence ID" value="MER6169542.1"/>
    <property type="molecule type" value="Genomic_DNA"/>
</dbReference>
<proteinExistence type="predicted"/>
<dbReference type="InterPro" id="IPR023213">
    <property type="entry name" value="CAT-like_dom_sf"/>
</dbReference>
<name>A0ABV1T7Q1_9ACTN</name>
<protein>
    <submittedName>
        <fullName evidence="2">Condensation domain-containing protein</fullName>
    </submittedName>
</protein>
<feature type="non-terminal residue" evidence="2">
    <location>
        <position position="447"/>
    </location>
</feature>
<accession>A0ABV1T7Q1</accession>
<evidence type="ECO:0000313" key="2">
    <source>
        <dbReference type="EMBL" id="MER6169542.1"/>
    </source>
</evidence>
<dbReference type="Gene3D" id="3.30.559.10">
    <property type="entry name" value="Chloramphenicol acetyltransferase-like domain"/>
    <property type="match status" value="1"/>
</dbReference>